<name>A0A0M8ME19_9FLAO</name>
<evidence type="ECO:0000313" key="2">
    <source>
        <dbReference type="EMBL" id="KOS06914.1"/>
    </source>
</evidence>
<dbReference type="STRING" id="1202724.AM493_13395"/>
<proteinExistence type="predicted"/>
<keyword evidence="3" id="KW-1185">Reference proteome</keyword>
<keyword evidence="1" id="KW-0812">Transmembrane</keyword>
<protein>
    <submittedName>
        <fullName evidence="2">Uncharacterized protein</fullName>
    </submittedName>
</protein>
<evidence type="ECO:0000256" key="1">
    <source>
        <dbReference type="SAM" id="Phobius"/>
    </source>
</evidence>
<dbReference type="PATRIC" id="fig|1202724.3.peg.2776"/>
<gene>
    <name evidence="2" type="ORF">AM493_13395</name>
</gene>
<dbReference type="AlphaFoldDB" id="A0A0M8ME19"/>
<reference evidence="2 3" key="1">
    <citation type="submission" date="2015-08" db="EMBL/GenBank/DDBJ databases">
        <title>Whole genome sequence of Flavobacterium akiainvivens IK-1T, from decaying Wikstroemia oahuensis, an endemic Hawaiian shrub.</title>
        <authorList>
            <person name="Wan X."/>
            <person name="Hou S."/>
            <person name="Saito J."/>
            <person name="Donachie S."/>
        </authorList>
    </citation>
    <scope>NUCLEOTIDE SEQUENCE [LARGE SCALE GENOMIC DNA]</scope>
    <source>
        <strain evidence="2 3">IK-1</strain>
    </source>
</reference>
<accession>A0A0M8ME19</accession>
<comment type="caution">
    <text evidence="2">The sequence shown here is derived from an EMBL/GenBank/DDBJ whole genome shotgun (WGS) entry which is preliminary data.</text>
</comment>
<keyword evidence="1" id="KW-1133">Transmembrane helix</keyword>
<dbReference type="Proteomes" id="UP000037755">
    <property type="component" value="Unassembled WGS sequence"/>
</dbReference>
<feature type="transmembrane region" description="Helical" evidence="1">
    <location>
        <begin position="6"/>
        <end position="30"/>
    </location>
</feature>
<sequence length="97" mass="11237">MKKHLTPQLLTDCFSISMVILVLIISGLVWRERHYTRMYNSTQLRLTATDFKTQWGEPDQCAATTDGVVLRYDRCIWGEYVFIFDKDSLLASKGVDD</sequence>
<dbReference type="RefSeq" id="WP_054408539.1">
    <property type="nucleotide sequence ID" value="NZ_FOYA01000015.1"/>
</dbReference>
<evidence type="ECO:0000313" key="3">
    <source>
        <dbReference type="Proteomes" id="UP000037755"/>
    </source>
</evidence>
<organism evidence="2 3">
    <name type="scientific">Flavobacterium akiainvivens</name>
    <dbReference type="NCBI Taxonomy" id="1202724"/>
    <lineage>
        <taxon>Bacteria</taxon>
        <taxon>Pseudomonadati</taxon>
        <taxon>Bacteroidota</taxon>
        <taxon>Flavobacteriia</taxon>
        <taxon>Flavobacteriales</taxon>
        <taxon>Flavobacteriaceae</taxon>
        <taxon>Flavobacterium</taxon>
    </lineage>
</organism>
<keyword evidence="1" id="KW-0472">Membrane</keyword>
<dbReference type="EMBL" id="LIYD01000005">
    <property type="protein sequence ID" value="KOS06914.1"/>
    <property type="molecule type" value="Genomic_DNA"/>
</dbReference>